<feature type="binding site" evidence="1">
    <location>
        <position position="387"/>
    </location>
    <ligand>
        <name>Mg(2+)</name>
        <dbReference type="ChEBI" id="CHEBI:18420"/>
        <label>1</label>
    </ligand>
</feature>
<reference evidence="2" key="1">
    <citation type="submission" date="2021-01" db="EMBL/GenBank/DDBJ databases">
        <authorList>
            <person name="Corre E."/>
            <person name="Pelletier E."/>
            <person name="Niang G."/>
            <person name="Scheremetjew M."/>
            <person name="Finn R."/>
            <person name="Kale V."/>
            <person name="Holt S."/>
            <person name="Cochrane G."/>
            <person name="Meng A."/>
            <person name="Brown T."/>
            <person name="Cohen L."/>
        </authorList>
    </citation>
    <scope>NUCLEOTIDE SEQUENCE</scope>
    <source>
        <strain evidence="2">CCMP1510</strain>
    </source>
</reference>
<proteinExistence type="predicted"/>
<gene>
    <name evidence="2" type="ORF">ALAG00032_LOCUS15498</name>
</gene>
<feature type="binding site" evidence="1">
    <location>
        <position position="390"/>
    </location>
    <ligand>
        <name>Mg(2+)</name>
        <dbReference type="ChEBI" id="CHEBI:18420"/>
        <label>1</label>
    </ligand>
</feature>
<evidence type="ECO:0008006" key="3">
    <source>
        <dbReference type="Google" id="ProtNLM"/>
    </source>
</evidence>
<dbReference type="Pfam" id="PF03747">
    <property type="entry name" value="ADP_ribosyl_GH"/>
    <property type="match status" value="1"/>
</dbReference>
<feature type="binding site" evidence="1">
    <location>
        <position position="134"/>
    </location>
    <ligand>
        <name>Mg(2+)</name>
        <dbReference type="ChEBI" id="CHEBI:18420"/>
        <label>1</label>
    </ligand>
</feature>
<feature type="binding site" evidence="1">
    <location>
        <position position="389"/>
    </location>
    <ligand>
        <name>Mg(2+)</name>
        <dbReference type="ChEBI" id="CHEBI:18420"/>
        <label>1</label>
    </ligand>
</feature>
<organism evidence="2">
    <name type="scientific">Aureoumbra lagunensis</name>
    <dbReference type="NCBI Taxonomy" id="44058"/>
    <lineage>
        <taxon>Eukaryota</taxon>
        <taxon>Sar</taxon>
        <taxon>Stramenopiles</taxon>
        <taxon>Ochrophyta</taxon>
        <taxon>Pelagophyceae</taxon>
        <taxon>Pelagomonadales</taxon>
        <taxon>Aureoumbra</taxon>
    </lineage>
</organism>
<name>A0A7S3K6Z9_9STRA</name>
<comment type="cofactor">
    <cofactor evidence="1">
        <name>Mg(2+)</name>
        <dbReference type="ChEBI" id="CHEBI:18420"/>
    </cofactor>
    <text evidence="1">Binds 2 magnesium ions per subunit.</text>
</comment>
<keyword evidence="1" id="KW-0479">Metal-binding</keyword>
<dbReference type="AlphaFoldDB" id="A0A7S3K6Z9"/>
<sequence>MSSFVNEAELDRTMEILNELKKVLQIPEAPPVVLHNKSDAISKLVRPLLADEGSETTECIRQKALGFIENCENDSLNRSIGCILGMAIADAVGAPLEFTSAMDYGPDAPRWDRKTNTYHGIHGNRFNLKRGQYTDDASMGIALCDSLLLSTSDFDGSDARIRWHAWWHFGYANAFLRDDSRSASVGLGGNIGRSLDALVPGHRPPPAVNNDSEDAGNGSIMRLAPVPVRFFLQQDKLLDVARRQSLATHPGFLAAECSAFLSFACARAINLYSPTSPSKFLDETIDAFLTQANYKTHDINHQSIILLLTSTATPSNNPNEQLWNWRSDPLPIMNTLSARGRSYNGYPNTPGYFGSFCMDALAMALHSFYHTTSFDAAIERCINFRGDADSTGSVTGQLAGAFYGASGIPRFLKEQLYVWDRGDTALRALLLWARARDI</sequence>
<dbReference type="Gene3D" id="1.10.4080.10">
    <property type="entry name" value="ADP-ribosylation/Crystallin J1"/>
    <property type="match status" value="1"/>
</dbReference>
<dbReference type="InterPro" id="IPR050792">
    <property type="entry name" value="ADP-ribosylglycohydrolase"/>
</dbReference>
<dbReference type="InterPro" id="IPR005502">
    <property type="entry name" value="Ribosyl_crysJ1"/>
</dbReference>
<dbReference type="GO" id="GO:0046872">
    <property type="term" value="F:metal ion binding"/>
    <property type="evidence" value="ECO:0007669"/>
    <property type="project" value="UniProtKB-KW"/>
</dbReference>
<feature type="binding site" evidence="1">
    <location>
        <position position="136"/>
    </location>
    <ligand>
        <name>Mg(2+)</name>
        <dbReference type="ChEBI" id="CHEBI:18420"/>
        <label>1</label>
    </ligand>
</feature>
<dbReference type="InterPro" id="IPR036705">
    <property type="entry name" value="Ribosyl_crysJ1_sf"/>
</dbReference>
<dbReference type="SUPFAM" id="SSF101478">
    <property type="entry name" value="ADP-ribosylglycohydrolase"/>
    <property type="match status" value="1"/>
</dbReference>
<protein>
    <recommendedName>
        <fullName evidence="3">ADP-ribosylglycohydrolase</fullName>
    </recommendedName>
</protein>
<evidence type="ECO:0000313" key="2">
    <source>
        <dbReference type="EMBL" id="CAE0374694.1"/>
    </source>
</evidence>
<dbReference type="PANTHER" id="PTHR16222">
    <property type="entry name" value="ADP-RIBOSYLGLYCOHYDROLASE"/>
    <property type="match status" value="1"/>
</dbReference>
<evidence type="ECO:0000256" key="1">
    <source>
        <dbReference type="PIRSR" id="PIRSR605502-1"/>
    </source>
</evidence>
<keyword evidence="1" id="KW-0460">Magnesium</keyword>
<dbReference type="EMBL" id="HBIJ01023457">
    <property type="protein sequence ID" value="CAE0374694.1"/>
    <property type="molecule type" value="Transcribed_RNA"/>
</dbReference>
<dbReference type="PANTHER" id="PTHR16222:SF12">
    <property type="entry name" value="ADP-RIBOSYLGLYCOHYDROLASE-RELATED"/>
    <property type="match status" value="1"/>
</dbReference>
<feature type="binding site" evidence="1">
    <location>
        <position position="135"/>
    </location>
    <ligand>
        <name>Mg(2+)</name>
        <dbReference type="ChEBI" id="CHEBI:18420"/>
        <label>1</label>
    </ligand>
</feature>
<accession>A0A7S3K6Z9</accession>